<sequence length="117" mass="12622">MARKDNGKKSKSSSTTQKKSKDVKSQPSTEVKVDNKQPGLLAQTASTAAGVAVGSVIGKSVTDALTGTSKPNSQEKSKCHMELKSLFDCYTNNKTTGTFQQCESFMESLFKCFNKTN</sequence>
<reference evidence="2 3" key="1">
    <citation type="submission" date="2014-09" db="EMBL/GenBank/DDBJ databases">
        <authorList>
            <person name="Martin A.A."/>
        </authorList>
    </citation>
    <scope>NUCLEOTIDE SEQUENCE</scope>
    <source>
        <strain evidence="3">ED321</strain>
        <strain evidence="2">ED321 Heterogonic</strain>
    </source>
</reference>
<evidence type="ECO:0000256" key="1">
    <source>
        <dbReference type="SAM" id="MobiDB-lite"/>
    </source>
</evidence>
<feature type="region of interest" description="Disordered" evidence="1">
    <location>
        <begin position="1"/>
        <end position="38"/>
    </location>
</feature>
<name>A0A090KZH6_STRRB</name>
<dbReference type="AlphaFoldDB" id="A0A090KZH6"/>
<organism evidence="2">
    <name type="scientific">Strongyloides ratti</name>
    <name type="common">Parasitic roundworm</name>
    <dbReference type="NCBI Taxonomy" id="34506"/>
    <lineage>
        <taxon>Eukaryota</taxon>
        <taxon>Metazoa</taxon>
        <taxon>Ecdysozoa</taxon>
        <taxon>Nematoda</taxon>
        <taxon>Chromadorea</taxon>
        <taxon>Rhabditida</taxon>
        <taxon>Tylenchina</taxon>
        <taxon>Panagrolaimomorpha</taxon>
        <taxon>Strongyloidoidea</taxon>
        <taxon>Strongyloididae</taxon>
        <taxon>Strongyloides</taxon>
    </lineage>
</organism>
<protein>
    <submittedName>
        <fullName evidence="4">Cysteine alpha-hairpin motif superfamily domain-containing protein</fullName>
    </submittedName>
</protein>
<evidence type="ECO:0000313" key="2">
    <source>
        <dbReference type="EMBL" id="CEF62826.1"/>
    </source>
</evidence>
<gene>
    <name evidence="2 4 5" type="ORF">SRAE_1000109400</name>
</gene>
<dbReference type="Proteomes" id="UP000035682">
    <property type="component" value="Unplaced"/>
</dbReference>
<evidence type="ECO:0000313" key="5">
    <source>
        <dbReference type="WormBase" id="SRAE_1000109400"/>
    </source>
</evidence>
<dbReference type="GeneID" id="36375191"/>
<proteinExistence type="predicted"/>
<accession>A0A090KZH6</accession>
<reference evidence="4" key="2">
    <citation type="submission" date="2020-12" db="UniProtKB">
        <authorList>
            <consortium name="WormBaseParasite"/>
        </authorList>
    </citation>
    <scope>IDENTIFICATION</scope>
</reference>
<keyword evidence="3" id="KW-1185">Reference proteome</keyword>
<evidence type="ECO:0000313" key="4">
    <source>
        <dbReference type="WBParaSite" id="SRAE_1000109400.1"/>
    </source>
</evidence>
<dbReference type="RefSeq" id="XP_024502028.1">
    <property type="nucleotide sequence ID" value="XM_024648006.1"/>
</dbReference>
<dbReference type="EMBL" id="LN609528">
    <property type="protein sequence ID" value="CEF62826.1"/>
    <property type="molecule type" value="Genomic_DNA"/>
</dbReference>
<dbReference type="WormBase" id="SRAE_1000109400">
    <property type="protein sequence ID" value="SRP10700"/>
    <property type="gene ID" value="WBGene00257696"/>
</dbReference>
<dbReference type="CTD" id="36375191"/>
<dbReference type="STRING" id="34506.A0A090KZH6"/>
<dbReference type="WBParaSite" id="SRAE_1000109400.1">
    <property type="protein sequence ID" value="SRAE_1000109400.1"/>
    <property type="gene ID" value="WBGene00257696"/>
</dbReference>
<evidence type="ECO:0000313" key="3">
    <source>
        <dbReference type="Proteomes" id="UP000035682"/>
    </source>
</evidence>